<evidence type="ECO:0000256" key="1">
    <source>
        <dbReference type="SAM" id="SignalP"/>
    </source>
</evidence>
<dbReference type="AlphaFoldDB" id="A0A0M3AJF6"/>
<comment type="caution">
    <text evidence="2">The sequence shown here is derived from an EMBL/GenBank/DDBJ whole genome shotgun (WGS) entry which is preliminary data.</text>
</comment>
<gene>
    <name evidence="2" type="ORF">YP76_21910</name>
</gene>
<protein>
    <submittedName>
        <fullName evidence="2">Uncharacterized protein</fullName>
    </submittedName>
</protein>
<evidence type="ECO:0000313" key="3">
    <source>
        <dbReference type="Proteomes" id="UP000033874"/>
    </source>
</evidence>
<proteinExistence type="predicted"/>
<dbReference type="RefSeq" id="WP_046765724.1">
    <property type="nucleotide sequence ID" value="NZ_LBIC01000012.1"/>
</dbReference>
<dbReference type="EMBL" id="LBIC01000012">
    <property type="protein sequence ID" value="KKW90103.1"/>
    <property type="molecule type" value="Genomic_DNA"/>
</dbReference>
<sequence length="206" mass="22597">MAKRIFSLLAAMGVAFSAQPLMAGNALMPAGTSVAVAKSALTVTPEREWNRLSARPGRNSETWTLDGDDLNGVNFYSIETGRTLFREVSKKTKPLPRFSSTMLLTDIPALLENSYRIALGTTLFSMTSIDPVPFLGAKGVRFSYSFRKQMEDVLRHGEAVGAIVGGRLYLMTFDAPAILYFDRDVAGFRQIVTSARLENPAVPARR</sequence>
<dbReference type="Proteomes" id="UP000033874">
    <property type="component" value="Unassembled WGS sequence"/>
</dbReference>
<reference evidence="2 3" key="1">
    <citation type="submission" date="2015-04" db="EMBL/GenBank/DDBJ databases">
        <title>Genome sequence of aromatic hydrocarbons-degrading Sphingobium chungbukense DJ77.</title>
        <authorList>
            <person name="Kim Y.-C."/>
            <person name="Chae J.-C."/>
        </authorList>
    </citation>
    <scope>NUCLEOTIDE SEQUENCE [LARGE SCALE GENOMIC DNA]</scope>
    <source>
        <strain evidence="2 3">DJ77</strain>
    </source>
</reference>
<feature type="signal peptide" evidence="1">
    <location>
        <begin position="1"/>
        <end position="23"/>
    </location>
</feature>
<keyword evidence="1" id="KW-0732">Signal</keyword>
<organism evidence="2 3">
    <name type="scientific">Sphingobium chungbukense</name>
    <dbReference type="NCBI Taxonomy" id="56193"/>
    <lineage>
        <taxon>Bacteria</taxon>
        <taxon>Pseudomonadati</taxon>
        <taxon>Pseudomonadota</taxon>
        <taxon>Alphaproteobacteria</taxon>
        <taxon>Sphingomonadales</taxon>
        <taxon>Sphingomonadaceae</taxon>
        <taxon>Sphingobium</taxon>
    </lineage>
</organism>
<accession>A0A0M3AJF6</accession>
<feature type="chain" id="PRO_5005650306" evidence="1">
    <location>
        <begin position="24"/>
        <end position="206"/>
    </location>
</feature>
<name>A0A0M3AJF6_9SPHN</name>
<dbReference type="PATRIC" id="fig|56193.3.peg.4608"/>
<evidence type="ECO:0000313" key="2">
    <source>
        <dbReference type="EMBL" id="KKW90103.1"/>
    </source>
</evidence>
<dbReference type="STRING" id="56193.YP76_21910"/>
<keyword evidence="3" id="KW-1185">Reference proteome</keyword>